<proteinExistence type="predicted"/>
<dbReference type="AlphaFoldDB" id="X1PM05"/>
<accession>X1PM05</accession>
<comment type="caution">
    <text evidence="2">The sequence shown here is derived from an EMBL/GenBank/DDBJ whole genome shotgun (WGS) entry which is preliminary data.</text>
</comment>
<dbReference type="GO" id="GO:0003955">
    <property type="term" value="F:NAD(P)H dehydrogenase (quinone) activity"/>
    <property type="evidence" value="ECO:0007669"/>
    <property type="project" value="TreeGrafter"/>
</dbReference>
<gene>
    <name evidence="2" type="ORF">S06H3_44925</name>
</gene>
<protein>
    <recommendedName>
        <fullName evidence="1">FAD/NAD(P)-binding domain-containing protein</fullName>
    </recommendedName>
</protein>
<feature type="non-terminal residue" evidence="2">
    <location>
        <position position="1"/>
    </location>
</feature>
<dbReference type="EMBL" id="BARV01027993">
    <property type="protein sequence ID" value="GAI43541.1"/>
    <property type="molecule type" value="Genomic_DNA"/>
</dbReference>
<feature type="domain" description="FAD/NAD(P)-binding" evidence="1">
    <location>
        <begin position="50"/>
        <end position="256"/>
    </location>
</feature>
<dbReference type="PRINTS" id="PR00411">
    <property type="entry name" value="PNDRDTASEI"/>
</dbReference>
<evidence type="ECO:0000313" key="2">
    <source>
        <dbReference type="EMBL" id="GAI43541.1"/>
    </source>
</evidence>
<sequence length="260" mass="28575">LIKSARVAYQMRTASRFGLAPVDTTVDLKSVMEHVRSVIAEIYSHTTPETLRNQGIHVFLGEPHFIDDHTISIGDQTLSANYVLICTGAHPFIPPITGLDTTSYLTYQNIWDLNVLPKHLVVIGGGPIGCEIAQGFRRLGSRVTLLEGGDRLLPHDDKDASKTLAEVFRNEGIDLRLKSNVERTWETGSDVHLTAAGAEIVCDTLLVAVGRRPNIDGLDMEKAGVKYSKQGIQVNRNLRTSQPHIYAAGDCLGGFQFSHY</sequence>
<dbReference type="PANTHER" id="PTHR43014">
    <property type="entry name" value="MERCURIC REDUCTASE"/>
    <property type="match status" value="1"/>
</dbReference>
<dbReference type="PANTHER" id="PTHR43014:SF2">
    <property type="entry name" value="MERCURIC REDUCTASE"/>
    <property type="match status" value="1"/>
</dbReference>
<feature type="non-terminal residue" evidence="2">
    <location>
        <position position="260"/>
    </location>
</feature>
<organism evidence="2">
    <name type="scientific">marine sediment metagenome</name>
    <dbReference type="NCBI Taxonomy" id="412755"/>
    <lineage>
        <taxon>unclassified sequences</taxon>
        <taxon>metagenomes</taxon>
        <taxon>ecological metagenomes</taxon>
    </lineage>
</organism>
<dbReference type="PRINTS" id="PR00368">
    <property type="entry name" value="FADPNR"/>
</dbReference>
<dbReference type="InterPro" id="IPR023753">
    <property type="entry name" value="FAD/NAD-binding_dom"/>
</dbReference>
<dbReference type="InterPro" id="IPR036188">
    <property type="entry name" value="FAD/NAD-bd_sf"/>
</dbReference>
<dbReference type="GO" id="GO:0050660">
    <property type="term" value="F:flavin adenine dinucleotide binding"/>
    <property type="evidence" value="ECO:0007669"/>
    <property type="project" value="TreeGrafter"/>
</dbReference>
<name>X1PM05_9ZZZZ</name>
<evidence type="ECO:0000259" key="1">
    <source>
        <dbReference type="Pfam" id="PF07992"/>
    </source>
</evidence>
<dbReference type="SUPFAM" id="SSF51905">
    <property type="entry name" value="FAD/NAD(P)-binding domain"/>
    <property type="match status" value="2"/>
</dbReference>
<dbReference type="Gene3D" id="3.50.50.60">
    <property type="entry name" value="FAD/NAD(P)-binding domain"/>
    <property type="match status" value="2"/>
</dbReference>
<dbReference type="Pfam" id="PF07992">
    <property type="entry name" value="Pyr_redox_2"/>
    <property type="match status" value="1"/>
</dbReference>
<reference evidence="2" key="1">
    <citation type="journal article" date="2014" name="Front. Microbiol.">
        <title>High frequency of phylogenetically diverse reductive dehalogenase-homologous genes in deep subseafloor sedimentary metagenomes.</title>
        <authorList>
            <person name="Kawai M."/>
            <person name="Futagami T."/>
            <person name="Toyoda A."/>
            <person name="Takaki Y."/>
            <person name="Nishi S."/>
            <person name="Hori S."/>
            <person name="Arai W."/>
            <person name="Tsubouchi T."/>
            <person name="Morono Y."/>
            <person name="Uchiyama I."/>
            <person name="Ito T."/>
            <person name="Fujiyama A."/>
            <person name="Inagaki F."/>
            <person name="Takami H."/>
        </authorList>
    </citation>
    <scope>NUCLEOTIDE SEQUENCE</scope>
    <source>
        <strain evidence="2">Expedition CK06-06</strain>
    </source>
</reference>